<evidence type="ECO:0000313" key="3">
    <source>
        <dbReference type="Proteomes" id="UP000309061"/>
    </source>
</evidence>
<gene>
    <name evidence="2" type="ORF">H2LOC_008675</name>
</gene>
<organism evidence="2 3">
    <name type="scientific">Methylocystis heyeri</name>
    <dbReference type="NCBI Taxonomy" id="391905"/>
    <lineage>
        <taxon>Bacteria</taxon>
        <taxon>Pseudomonadati</taxon>
        <taxon>Pseudomonadota</taxon>
        <taxon>Alphaproteobacteria</taxon>
        <taxon>Hyphomicrobiales</taxon>
        <taxon>Methylocystaceae</taxon>
        <taxon>Methylocystis</taxon>
    </lineage>
</organism>
<dbReference type="KEGG" id="mhey:H2LOC_008675"/>
<dbReference type="InterPro" id="IPR019546">
    <property type="entry name" value="TAT_signal_bac_arc"/>
</dbReference>
<keyword evidence="1" id="KW-0732">Signal</keyword>
<dbReference type="EMBL" id="CP046052">
    <property type="protein sequence ID" value="QGM45769.1"/>
    <property type="molecule type" value="Genomic_DNA"/>
</dbReference>
<dbReference type="RefSeq" id="WP_136496040.1">
    <property type="nucleotide sequence ID" value="NZ_CP046052.1"/>
</dbReference>
<sequence length="70" mass="7781">MRRNFLAAAALAAASLAPMKGYAQERVCPQFLAQYCVERDDGAKETRMTNPCFAERDHVKVVHPGPCKKD</sequence>
<reference evidence="2 3" key="1">
    <citation type="submission" date="2019-11" db="EMBL/GenBank/DDBJ databases">
        <title>The genome sequence of Methylocystis heyeri.</title>
        <authorList>
            <person name="Oshkin I.Y."/>
            <person name="Miroshnikov K."/>
            <person name="Dedysh S.N."/>
        </authorList>
    </citation>
    <scope>NUCLEOTIDE SEQUENCE [LARGE SCALE GENOMIC DNA]</scope>
    <source>
        <strain evidence="2 3">H2</strain>
    </source>
</reference>
<dbReference type="NCBIfam" id="TIGR01409">
    <property type="entry name" value="TAT_signal_seq"/>
    <property type="match status" value="1"/>
</dbReference>
<feature type="chain" id="PRO_5025343626" evidence="1">
    <location>
        <begin position="24"/>
        <end position="70"/>
    </location>
</feature>
<proteinExistence type="predicted"/>
<dbReference type="Proteomes" id="UP000309061">
    <property type="component" value="Chromosome"/>
</dbReference>
<feature type="signal peptide" evidence="1">
    <location>
        <begin position="1"/>
        <end position="23"/>
    </location>
</feature>
<accession>A0A6B8KDK0</accession>
<evidence type="ECO:0000256" key="1">
    <source>
        <dbReference type="SAM" id="SignalP"/>
    </source>
</evidence>
<protein>
    <submittedName>
        <fullName evidence="2">Twin-arginine translocation signal domain-containing protein</fullName>
    </submittedName>
</protein>
<keyword evidence="3" id="KW-1185">Reference proteome</keyword>
<name>A0A6B8KDK0_9HYPH</name>
<dbReference type="AlphaFoldDB" id="A0A6B8KDK0"/>
<evidence type="ECO:0000313" key="2">
    <source>
        <dbReference type="EMBL" id="QGM45769.1"/>
    </source>
</evidence>